<evidence type="ECO:0000256" key="3">
    <source>
        <dbReference type="ARBA" id="ARBA00023163"/>
    </source>
</evidence>
<dbReference type="InterPro" id="IPR009057">
    <property type="entry name" value="Homeodomain-like_sf"/>
</dbReference>
<evidence type="ECO:0000256" key="1">
    <source>
        <dbReference type="ARBA" id="ARBA00023015"/>
    </source>
</evidence>
<dbReference type="Proteomes" id="UP000642920">
    <property type="component" value="Unassembled WGS sequence"/>
</dbReference>
<gene>
    <name evidence="6" type="ORF">JKP34_11275</name>
</gene>
<keyword evidence="2" id="KW-0238">DNA-binding</keyword>
<evidence type="ECO:0000256" key="2">
    <source>
        <dbReference type="ARBA" id="ARBA00023125"/>
    </source>
</evidence>
<dbReference type="InterPro" id="IPR018062">
    <property type="entry name" value="HTH_AraC-typ_CS"/>
</dbReference>
<keyword evidence="4" id="KW-1133">Transmembrane helix</keyword>
<proteinExistence type="predicted"/>
<accession>A0A937A910</accession>
<evidence type="ECO:0000313" key="7">
    <source>
        <dbReference type="Proteomes" id="UP000642920"/>
    </source>
</evidence>
<keyword evidence="7" id="KW-1185">Reference proteome</keyword>
<reference evidence="6" key="1">
    <citation type="submission" date="2021-01" db="EMBL/GenBank/DDBJ databases">
        <title>Marivirga sp. nov., isolated from intertidal surface sediments.</title>
        <authorList>
            <person name="Zhang M."/>
        </authorList>
    </citation>
    <scope>NUCLEOTIDE SEQUENCE</scope>
    <source>
        <strain evidence="6">SM1354</strain>
    </source>
</reference>
<feature type="transmembrane region" description="Helical" evidence="4">
    <location>
        <begin position="6"/>
        <end position="27"/>
    </location>
</feature>
<protein>
    <submittedName>
        <fullName evidence="6">Helix-turn-helix domain-containing protein</fullName>
    </submittedName>
</protein>
<feature type="transmembrane region" description="Helical" evidence="4">
    <location>
        <begin position="36"/>
        <end position="54"/>
    </location>
</feature>
<dbReference type="GO" id="GO:0043565">
    <property type="term" value="F:sequence-specific DNA binding"/>
    <property type="evidence" value="ECO:0007669"/>
    <property type="project" value="InterPro"/>
</dbReference>
<dbReference type="PANTHER" id="PTHR43280">
    <property type="entry name" value="ARAC-FAMILY TRANSCRIPTIONAL REGULATOR"/>
    <property type="match status" value="1"/>
</dbReference>
<dbReference type="Gene3D" id="1.10.10.60">
    <property type="entry name" value="Homeodomain-like"/>
    <property type="match status" value="2"/>
</dbReference>
<feature type="transmembrane region" description="Helical" evidence="4">
    <location>
        <begin position="98"/>
        <end position="117"/>
    </location>
</feature>
<dbReference type="PANTHER" id="PTHR43280:SF29">
    <property type="entry name" value="ARAC-FAMILY TRANSCRIPTIONAL REGULATOR"/>
    <property type="match status" value="1"/>
</dbReference>
<dbReference type="PROSITE" id="PS01124">
    <property type="entry name" value="HTH_ARAC_FAMILY_2"/>
    <property type="match status" value="1"/>
</dbReference>
<keyword evidence="4" id="KW-0472">Membrane</keyword>
<feature type="transmembrane region" description="Helical" evidence="4">
    <location>
        <begin position="208"/>
        <end position="229"/>
    </location>
</feature>
<feature type="transmembrane region" description="Helical" evidence="4">
    <location>
        <begin position="179"/>
        <end position="196"/>
    </location>
</feature>
<dbReference type="RefSeq" id="WP_201921201.1">
    <property type="nucleotide sequence ID" value="NZ_JAERQG010000002.1"/>
</dbReference>
<evidence type="ECO:0000313" key="6">
    <source>
        <dbReference type="EMBL" id="MBL0765835.1"/>
    </source>
</evidence>
<keyword evidence="1" id="KW-0805">Transcription regulation</keyword>
<evidence type="ECO:0000259" key="5">
    <source>
        <dbReference type="PROSITE" id="PS01124"/>
    </source>
</evidence>
<dbReference type="GO" id="GO:0003700">
    <property type="term" value="F:DNA-binding transcription factor activity"/>
    <property type="evidence" value="ECO:0007669"/>
    <property type="project" value="InterPro"/>
</dbReference>
<keyword evidence="4" id="KW-0812">Transmembrane</keyword>
<dbReference type="InterPro" id="IPR018060">
    <property type="entry name" value="HTH_AraC"/>
</dbReference>
<dbReference type="AlphaFoldDB" id="A0A937A910"/>
<feature type="domain" description="HTH araC/xylS-type" evidence="5">
    <location>
        <begin position="271"/>
        <end position="375"/>
    </location>
</feature>
<dbReference type="SUPFAM" id="SSF46689">
    <property type="entry name" value="Homeodomain-like"/>
    <property type="match status" value="1"/>
</dbReference>
<dbReference type="EMBL" id="JAERQG010000002">
    <property type="protein sequence ID" value="MBL0765835.1"/>
    <property type="molecule type" value="Genomic_DNA"/>
</dbReference>
<keyword evidence="3" id="KW-0804">Transcription</keyword>
<feature type="transmembrane region" description="Helical" evidence="4">
    <location>
        <begin position="137"/>
        <end position="158"/>
    </location>
</feature>
<dbReference type="PROSITE" id="PS00041">
    <property type="entry name" value="HTH_ARAC_FAMILY_1"/>
    <property type="match status" value="1"/>
</dbReference>
<evidence type="ECO:0000256" key="4">
    <source>
        <dbReference type="SAM" id="Phobius"/>
    </source>
</evidence>
<dbReference type="InterPro" id="IPR020449">
    <property type="entry name" value="Tscrpt_reg_AraC-type_HTH"/>
</dbReference>
<comment type="caution">
    <text evidence="6">The sequence shown here is derived from an EMBL/GenBank/DDBJ whole genome shotgun (WGS) entry which is preliminary data.</text>
</comment>
<organism evidence="6 7">
    <name type="scientific">Marivirga atlantica</name>
    <dbReference type="NCBI Taxonomy" id="1548457"/>
    <lineage>
        <taxon>Bacteria</taxon>
        <taxon>Pseudomonadati</taxon>
        <taxon>Bacteroidota</taxon>
        <taxon>Cytophagia</taxon>
        <taxon>Cytophagales</taxon>
        <taxon>Marivirgaceae</taxon>
        <taxon>Marivirga</taxon>
    </lineage>
</organism>
<name>A0A937A910_9BACT</name>
<dbReference type="SMART" id="SM00342">
    <property type="entry name" value="HTH_ARAC"/>
    <property type="match status" value="1"/>
</dbReference>
<feature type="transmembrane region" description="Helical" evidence="4">
    <location>
        <begin position="66"/>
        <end position="86"/>
    </location>
</feature>
<sequence>MYSNLLFVVVVISIFVSLLLAVFLFSLKSPNKQSNYLFASFLLLTVIDVSGYFITSADGLMSDLAMVRNLVIFLQLPTLYLYVLSACYSDFRLRPKHLLHAIPFLVVNLIFLPRFYLQDDAGKIELLSNFKEAFEVQSNHVLLHLQVFIYLILIFLVITRAKRLYLENKAGRNLQAYNWLFQLAVAISLFYTMALLKNILKFSSYDHISYLFRVALYVFQLGIICWYLLKSLKHPELFRNVDAKLKLVSSIMKEDYGNLRNADKLDDVRIRQLHDYMMQEQPYLNPSISMQELADGIALPVRELSVLINHKIGSHFFDYINSYRIKKATELLCDPHKKAFTVLEILYEVGFNSKSSFNIAFKKHTGTTPTAYRANCS</sequence>
<dbReference type="Pfam" id="PF12833">
    <property type="entry name" value="HTH_18"/>
    <property type="match status" value="1"/>
</dbReference>
<dbReference type="PRINTS" id="PR00032">
    <property type="entry name" value="HTHARAC"/>
</dbReference>